<name>A0A9P5PE88_9AGAR</name>
<feature type="signal peptide" evidence="1">
    <location>
        <begin position="1"/>
        <end position="18"/>
    </location>
</feature>
<gene>
    <name evidence="2" type="ORF">BDP27DRAFT_1370465</name>
</gene>
<evidence type="ECO:0000256" key="1">
    <source>
        <dbReference type="SAM" id="SignalP"/>
    </source>
</evidence>
<reference evidence="2" key="1">
    <citation type="submission" date="2020-11" db="EMBL/GenBank/DDBJ databases">
        <authorList>
            <consortium name="DOE Joint Genome Institute"/>
            <person name="Ahrendt S."/>
            <person name="Riley R."/>
            <person name="Andreopoulos W."/>
            <person name="Labutti K."/>
            <person name="Pangilinan J."/>
            <person name="Ruiz-Duenas F.J."/>
            <person name="Barrasa J.M."/>
            <person name="Sanchez-Garcia M."/>
            <person name="Camarero S."/>
            <person name="Miyauchi S."/>
            <person name="Serrano A."/>
            <person name="Linde D."/>
            <person name="Babiker R."/>
            <person name="Drula E."/>
            <person name="Ayuso-Fernandez I."/>
            <person name="Pacheco R."/>
            <person name="Padilla G."/>
            <person name="Ferreira P."/>
            <person name="Barriuso J."/>
            <person name="Kellner H."/>
            <person name="Castanera R."/>
            <person name="Alfaro M."/>
            <person name="Ramirez L."/>
            <person name="Pisabarro A.G."/>
            <person name="Kuo A."/>
            <person name="Tritt A."/>
            <person name="Lipzen A."/>
            <person name="He G."/>
            <person name="Yan M."/>
            <person name="Ng V."/>
            <person name="Cullen D."/>
            <person name="Martin F."/>
            <person name="Rosso M.-N."/>
            <person name="Henrissat B."/>
            <person name="Hibbett D."/>
            <person name="Martinez A.T."/>
            <person name="Grigoriev I.V."/>
        </authorList>
    </citation>
    <scope>NUCLEOTIDE SEQUENCE</scope>
    <source>
        <strain evidence="2">AH 40177</strain>
    </source>
</reference>
<keyword evidence="3" id="KW-1185">Reference proteome</keyword>
<dbReference type="AlphaFoldDB" id="A0A9P5PE88"/>
<dbReference type="Proteomes" id="UP000772434">
    <property type="component" value="Unassembled WGS sequence"/>
</dbReference>
<feature type="chain" id="PRO_5040346608" evidence="1">
    <location>
        <begin position="19"/>
        <end position="149"/>
    </location>
</feature>
<keyword evidence="1" id="KW-0732">Signal</keyword>
<sequence>MRLNPAYLVFLVAYVVNAAPVGEESLVWWQDGLRSISPETAFKTGPMLNVTFTDPAGVPLEVPRKKIESEFQMNLDTAVREVLEHCGEKGRVIISNAVPKEAVKKDELIEYSFEGSSTGIGHFRSKPDGELDRHGDLKFGLDVDPYQTL</sequence>
<comment type="caution">
    <text evidence="2">The sequence shown here is derived from an EMBL/GenBank/DDBJ whole genome shotgun (WGS) entry which is preliminary data.</text>
</comment>
<dbReference type="EMBL" id="JADNRY010000240">
    <property type="protein sequence ID" value="KAF9060505.1"/>
    <property type="molecule type" value="Genomic_DNA"/>
</dbReference>
<accession>A0A9P5PE88</accession>
<proteinExistence type="predicted"/>
<evidence type="ECO:0000313" key="2">
    <source>
        <dbReference type="EMBL" id="KAF9060505.1"/>
    </source>
</evidence>
<evidence type="ECO:0000313" key="3">
    <source>
        <dbReference type="Proteomes" id="UP000772434"/>
    </source>
</evidence>
<organism evidence="2 3">
    <name type="scientific">Rhodocollybia butyracea</name>
    <dbReference type="NCBI Taxonomy" id="206335"/>
    <lineage>
        <taxon>Eukaryota</taxon>
        <taxon>Fungi</taxon>
        <taxon>Dikarya</taxon>
        <taxon>Basidiomycota</taxon>
        <taxon>Agaricomycotina</taxon>
        <taxon>Agaricomycetes</taxon>
        <taxon>Agaricomycetidae</taxon>
        <taxon>Agaricales</taxon>
        <taxon>Marasmiineae</taxon>
        <taxon>Omphalotaceae</taxon>
        <taxon>Rhodocollybia</taxon>
    </lineage>
</organism>
<protein>
    <submittedName>
        <fullName evidence="2">Uncharacterized protein</fullName>
    </submittedName>
</protein>